<feature type="domain" description="RING-type" evidence="5">
    <location>
        <begin position="276"/>
        <end position="316"/>
    </location>
</feature>
<name>A0AAW2AVG3_CULAL</name>
<comment type="caution">
    <text evidence="6">The sequence shown here is derived from an EMBL/GenBank/DDBJ whole genome shotgun (WGS) entry which is preliminary data.</text>
</comment>
<evidence type="ECO:0000256" key="1">
    <source>
        <dbReference type="ARBA" id="ARBA00022723"/>
    </source>
</evidence>
<keyword evidence="3" id="KW-0862">Zinc</keyword>
<evidence type="ECO:0000259" key="5">
    <source>
        <dbReference type="PROSITE" id="PS50089"/>
    </source>
</evidence>
<sequence>MESFVFFRGNKRITLKENDLTTDKIGRIFQVHGPSLYITDDNNVALFPEPDGHFSLLDLTVRGHYEVHGEGISVECSPNTPVTPNPTRFSFHRPVSAAAGSATGSSAVPRATMPKTFQRNIFIAELHDDKLETNKTLTVRFSEFESSVSGILSKVKEALGQEDSLILTDGQGKEILDSEGTRGSAYWKQNARKVFAVPQEEFLQLREGKRRRLSRREDTGLQEVVDTIEEVVAAAQGLQAVSTTMKELLEFANSNRRTTVSLTDAETTAVRDAFACIICKGPMNEPMVSSCCQSLIGCRICIEEWQTNSPSCPKCRAGDSGNNIQRLMGLSDALAVLRNIFLD</sequence>
<proteinExistence type="predicted"/>
<evidence type="ECO:0000313" key="7">
    <source>
        <dbReference type="Proteomes" id="UP001479290"/>
    </source>
</evidence>
<keyword evidence="7" id="KW-1185">Reference proteome</keyword>
<evidence type="ECO:0000256" key="2">
    <source>
        <dbReference type="ARBA" id="ARBA00022771"/>
    </source>
</evidence>
<dbReference type="InterPro" id="IPR013083">
    <property type="entry name" value="Znf_RING/FYVE/PHD"/>
</dbReference>
<dbReference type="InterPro" id="IPR001841">
    <property type="entry name" value="Znf_RING"/>
</dbReference>
<evidence type="ECO:0000256" key="4">
    <source>
        <dbReference type="PROSITE-ProRule" id="PRU00175"/>
    </source>
</evidence>
<dbReference type="GO" id="GO:0008270">
    <property type="term" value="F:zinc ion binding"/>
    <property type="evidence" value="ECO:0007669"/>
    <property type="project" value="UniProtKB-KW"/>
</dbReference>
<dbReference type="EMBL" id="JAWDJR010000004">
    <property type="protein sequence ID" value="KAK9976702.1"/>
    <property type="molecule type" value="Genomic_DNA"/>
</dbReference>
<protein>
    <recommendedName>
        <fullName evidence="5">RING-type domain-containing protein</fullName>
    </recommendedName>
</protein>
<evidence type="ECO:0000256" key="3">
    <source>
        <dbReference type="ARBA" id="ARBA00022833"/>
    </source>
</evidence>
<dbReference type="Gene3D" id="3.30.40.10">
    <property type="entry name" value="Zinc/RING finger domain, C3HC4 (zinc finger)"/>
    <property type="match status" value="1"/>
</dbReference>
<accession>A0AAW2AVG3</accession>
<gene>
    <name evidence="6" type="ORF">ABG768_021907</name>
</gene>
<dbReference type="SUPFAM" id="SSF57850">
    <property type="entry name" value="RING/U-box"/>
    <property type="match status" value="1"/>
</dbReference>
<dbReference type="PROSITE" id="PS50089">
    <property type="entry name" value="ZF_RING_2"/>
    <property type="match status" value="1"/>
</dbReference>
<keyword evidence="2 4" id="KW-0863">Zinc-finger</keyword>
<organism evidence="6 7">
    <name type="scientific">Culter alburnus</name>
    <name type="common">Topmouth culter</name>
    <dbReference type="NCBI Taxonomy" id="194366"/>
    <lineage>
        <taxon>Eukaryota</taxon>
        <taxon>Metazoa</taxon>
        <taxon>Chordata</taxon>
        <taxon>Craniata</taxon>
        <taxon>Vertebrata</taxon>
        <taxon>Euteleostomi</taxon>
        <taxon>Actinopterygii</taxon>
        <taxon>Neopterygii</taxon>
        <taxon>Teleostei</taxon>
        <taxon>Ostariophysi</taxon>
        <taxon>Cypriniformes</taxon>
        <taxon>Xenocyprididae</taxon>
        <taxon>Xenocypridinae</taxon>
        <taxon>Culter</taxon>
    </lineage>
</organism>
<keyword evidence="1" id="KW-0479">Metal-binding</keyword>
<dbReference type="AlphaFoldDB" id="A0AAW2AVG3"/>
<evidence type="ECO:0000313" key="6">
    <source>
        <dbReference type="EMBL" id="KAK9976702.1"/>
    </source>
</evidence>
<dbReference type="Proteomes" id="UP001479290">
    <property type="component" value="Unassembled WGS sequence"/>
</dbReference>
<reference evidence="6 7" key="1">
    <citation type="submission" date="2024-05" db="EMBL/GenBank/DDBJ databases">
        <title>A high-quality chromosomal-level genome assembly of Topmouth culter (Culter alburnus).</title>
        <authorList>
            <person name="Zhao H."/>
        </authorList>
    </citation>
    <scope>NUCLEOTIDE SEQUENCE [LARGE SCALE GENOMIC DNA]</scope>
    <source>
        <strain evidence="6">CATC2023</strain>
        <tissue evidence="6">Muscle</tissue>
    </source>
</reference>